<comment type="caution">
    <text evidence="3">The sequence shown here is derived from an EMBL/GenBank/DDBJ whole genome shotgun (WGS) entry which is preliminary data.</text>
</comment>
<reference evidence="3 4" key="1">
    <citation type="journal article" date="2014" name="Int. J. Syst. Evol. Microbiol.">
        <title>Complete genome sequence of Corynebacterium casei LMG S-19264T (=DSM 44701T), isolated from a smear-ripened cheese.</title>
        <authorList>
            <consortium name="US DOE Joint Genome Institute (JGI-PGF)"/>
            <person name="Walter F."/>
            <person name="Albersmeier A."/>
            <person name="Kalinowski J."/>
            <person name="Ruckert C."/>
        </authorList>
    </citation>
    <scope>NUCLEOTIDE SEQUENCE [LARGE SCALE GENOMIC DNA]</scope>
    <source>
        <strain evidence="3 4">CGMCC 4.7111</strain>
    </source>
</reference>
<sequence length="152" mass="16920">MTITPDGSVVVQRHIKARPETVFSFFTDTERWLSWQGIEGVFDPTPGGAYRMRVVGDATASGRFEEVEPYTRIVFTWGWENEGDPVPPGSSRVEVTFAPEPDGTLLTLTHSGLPEPAREPHQEGWIHYLDRLAVRASGGDPGPDSWMEPKPE</sequence>
<evidence type="ECO:0000256" key="1">
    <source>
        <dbReference type="ARBA" id="ARBA00006817"/>
    </source>
</evidence>
<dbReference type="SUPFAM" id="SSF55961">
    <property type="entry name" value="Bet v1-like"/>
    <property type="match status" value="1"/>
</dbReference>
<dbReference type="Proteomes" id="UP000600365">
    <property type="component" value="Unassembled WGS sequence"/>
</dbReference>
<feature type="domain" description="Activator of Hsp90 ATPase homologue 1/2-like C-terminal" evidence="2">
    <location>
        <begin position="16"/>
        <end position="134"/>
    </location>
</feature>
<dbReference type="InterPro" id="IPR023393">
    <property type="entry name" value="START-like_dom_sf"/>
</dbReference>
<protein>
    <submittedName>
        <fullName evidence="3">Transcriptional regulator</fullName>
    </submittedName>
</protein>
<dbReference type="Pfam" id="PF08327">
    <property type="entry name" value="AHSA1"/>
    <property type="match status" value="1"/>
</dbReference>
<evidence type="ECO:0000259" key="2">
    <source>
        <dbReference type="Pfam" id="PF08327"/>
    </source>
</evidence>
<evidence type="ECO:0000313" key="3">
    <source>
        <dbReference type="EMBL" id="GGN63145.1"/>
    </source>
</evidence>
<dbReference type="InterPro" id="IPR013538">
    <property type="entry name" value="ASHA1/2-like_C"/>
</dbReference>
<comment type="similarity">
    <text evidence="1">Belongs to the AHA1 family.</text>
</comment>
<proteinExistence type="inferred from homology"/>
<keyword evidence="4" id="KW-1185">Reference proteome</keyword>
<dbReference type="Gene3D" id="3.30.530.20">
    <property type="match status" value="1"/>
</dbReference>
<accession>A0A917Y2Y1</accession>
<dbReference type="RefSeq" id="WP_189186590.1">
    <property type="nucleotide sequence ID" value="NZ_BMMM01000005.1"/>
</dbReference>
<dbReference type="AlphaFoldDB" id="A0A917Y2Y1"/>
<dbReference type="EMBL" id="BMMM01000005">
    <property type="protein sequence ID" value="GGN63145.1"/>
    <property type="molecule type" value="Genomic_DNA"/>
</dbReference>
<evidence type="ECO:0000313" key="4">
    <source>
        <dbReference type="Proteomes" id="UP000600365"/>
    </source>
</evidence>
<name>A0A917Y2Y1_9ACTN</name>
<organism evidence="3 4">
    <name type="scientific">Streptomyces albiflavescens</name>
    <dbReference type="NCBI Taxonomy" id="1623582"/>
    <lineage>
        <taxon>Bacteria</taxon>
        <taxon>Bacillati</taxon>
        <taxon>Actinomycetota</taxon>
        <taxon>Actinomycetes</taxon>
        <taxon>Kitasatosporales</taxon>
        <taxon>Streptomycetaceae</taxon>
        <taxon>Streptomyces</taxon>
    </lineage>
</organism>
<gene>
    <name evidence="3" type="ORF">GCM10011579_031110</name>
</gene>
<dbReference type="CDD" id="cd07814">
    <property type="entry name" value="SRPBCC_CalC_Aha1-like"/>
    <property type="match status" value="1"/>
</dbReference>